<reference evidence="1" key="1">
    <citation type="journal article" date="2023" name="Nat. Microbiol.">
        <title>Enrichment and characterization of a nitric oxide-reducing microbial community in a continuous bioreactor.</title>
        <authorList>
            <person name="Garrido-Amador P."/>
            <person name="Stortenbeker N."/>
            <person name="Wessels H.J.C.T."/>
            <person name="Speth D.R."/>
            <person name="Garcia-Heredia I."/>
            <person name="Kartal B."/>
        </authorList>
    </citation>
    <scope>NUCLEOTIDE SEQUENCE</scope>
    <source>
        <strain evidence="1">MAG1</strain>
    </source>
</reference>
<dbReference type="Pfam" id="PF08849">
    <property type="entry name" value="BrxA"/>
    <property type="match status" value="1"/>
</dbReference>
<dbReference type="InterPro" id="IPR014948">
    <property type="entry name" value="BrxA"/>
</dbReference>
<gene>
    <name evidence="2" type="ORF">OHM77_00065</name>
    <name evidence="1" type="ORF">OHM77_13675</name>
</gene>
<dbReference type="EMBL" id="CP107246">
    <property type="protein sequence ID" value="WIM05698.1"/>
    <property type="molecule type" value="Genomic_DNA"/>
</dbReference>
<proteinExistence type="predicted"/>
<dbReference type="AlphaFoldDB" id="A0AA49IY53"/>
<protein>
    <submittedName>
        <fullName evidence="1">DUF1819 family protein</fullName>
    </submittedName>
</protein>
<dbReference type="Proteomes" id="UP001234916">
    <property type="component" value="Chromosome"/>
</dbReference>
<accession>A0AA49IY53</accession>
<evidence type="ECO:0000313" key="1">
    <source>
        <dbReference type="EMBL" id="WIM05698.1"/>
    </source>
</evidence>
<dbReference type="EMBL" id="CP107246">
    <property type="protein sequence ID" value="WIM05717.1"/>
    <property type="molecule type" value="Genomic_DNA"/>
</dbReference>
<name>A0AA49IY53_9PROT</name>
<organism evidence="1">
    <name type="scientific">Candidatus Nitricoxidivorans perseverans</name>
    <dbReference type="NCBI Taxonomy" id="2975601"/>
    <lineage>
        <taxon>Bacteria</taxon>
        <taxon>Pseudomonadati</taxon>
        <taxon>Pseudomonadota</taxon>
        <taxon>Betaproteobacteria</taxon>
        <taxon>Nitrosomonadales</taxon>
        <taxon>Sterolibacteriaceae</taxon>
        <taxon>Candidatus Nitricoxidivorans</taxon>
    </lineage>
</organism>
<dbReference type="KEGG" id="npv:OHM77_00065"/>
<evidence type="ECO:0000313" key="2">
    <source>
        <dbReference type="EMBL" id="WIM05717.1"/>
    </source>
</evidence>
<dbReference type="InterPro" id="IPR023137">
    <property type="entry name" value="BrxA_sf"/>
</dbReference>
<dbReference type="KEGG" id="npv:OHM77_13675"/>
<sequence length="204" mass="23709">MASSRYRLSFTTGGLFAQESAMVAEIYLRTMDWRQTRDQVREKNLLQVRTSAAALRISKEVVARLEHLAIPELQCIIDGTVRERGYLLWTAACLRYEFIREFAVEVLREYFVTLRQVLSLKDFDAFFNSKAMWHDELDGTAASTQNKLRQNLFRMMREADLISPENLIQPAMLTPRIAAILSARKREAFLIFPLADSDINRWLQ</sequence>
<dbReference type="Gene3D" id="1.10.3540.10">
    <property type="entry name" value="uncharacterized protein from magnetospirillum magneticum domain"/>
    <property type="match status" value="1"/>
</dbReference>